<reference evidence="2" key="1">
    <citation type="journal article" date="2009" name="PLoS Genet.">
        <title>Sequencing, mapping, and analysis of 27,455 maize full-length cDNAs.</title>
        <authorList>
            <person name="Soderlund C."/>
            <person name="Descour A."/>
            <person name="Kudrna D."/>
            <person name="Bomhoff M."/>
            <person name="Boyd L."/>
            <person name="Currie J."/>
            <person name="Angelova A."/>
            <person name="Collura K."/>
            <person name="Wissotski M."/>
            <person name="Ashley E."/>
            <person name="Morrow D."/>
            <person name="Fernandes J."/>
            <person name="Walbot V."/>
            <person name="Yu Y."/>
        </authorList>
    </citation>
    <scope>NUCLEOTIDE SEQUENCE</scope>
    <source>
        <strain evidence="2">B73</strain>
    </source>
</reference>
<evidence type="ECO:0000313" key="2">
    <source>
        <dbReference type="EMBL" id="ACR36921.1"/>
    </source>
</evidence>
<proteinExistence type="evidence at transcript level"/>
<name>C4J6X1_MAIZE</name>
<organism evidence="2">
    <name type="scientific">Zea mays</name>
    <name type="common">Maize</name>
    <dbReference type="NCBI Taxonomy" id="4577"/>
    <lineage>
        <taxon>Eukaryota</taxon>
        <taxon>Viridiplantae</taxon>
        <taxon>Streptophyta</taxon>
        <taxon>Embryophyta</taxon>
        <taxon>Tracheophyta</taxon>
        <taxon>Spermatophyta</taxon>
        <taxon>Magnoliopsida</taxon>
        <taxon>Liliopsida</taxon>
        <taxon>Poales</taxon>
        <taxon>Poaceae</taxon>
        <taxon>PACMAD clade</taxon>
        <taxon>Panicoideae</taxon>
        <taxon>Andropogonodae</taxon>
        <taxon>Andropogoneae</taxon>
        <taxon>Tripsacinae</taxon>
        <taxon>Zea</taxon>
    </lineage>
</organism>
<dbReference type="AlphaFoldDB" id="C4J6X1"/>
<keyword evidence="1" id="KW-0732">Signal</keyword>
<reference evidence="2" key="2">
    <citation type="submission" date="2012-06" db="EMBL/GenBank/DDBJ databases">
        <authorList>
            <person name="Yu Y."/>
            <person name="Currie J."/>
            <person name="Lomeli R."/>
            <person name="Angelova A."/>
            <person name="Collura K."/>
            <person name="Wissotski M."/>
            <person name="Campos D."/>
            <person name="Kudrna D."/>
            <person name="Golser W."/>
            <person name="Ashely E."/>
            <person name="Descour A."/>
            <person name="Fernandes J."/>
            <person name="Soderlund C."/>
            <person name="Walbot V."/>
        </authorList>
    </citation>
    <scope>NUCLEOTIDE SEQUENCE</scope>
    <source>
        <strain evidence="2">B73</strain>
    </source>
</reference>
<evidence type="ECO:0008006" key="3">
    <source>
        <dbReference type="Google" id="ProtNLM"/>
    </source>
</evidence>
<feature type="signal peptide" evidence="1">
    <location>
        <begin position="1"/>
        <end position="27"/>
    </location>
</feature>
<dbReference type="EMBL" id="BT086568">
    <property type="protein sequence ID" value="ACR36921.1"/>
    <property type="molecule type" value="mRNA"/>
</dbReference>
<protein>
    <recommendedName>
        <fullName evidence="3">Secreted protein</fullName>
    </recommendedName>
</protein>
<sequence>MMVLSSQLPCIFLAVSNLLMCYLKVLLSPELTVCTVFLRNIGRYRGSQGGRMACPGSRMGSLACTDSRRWAQGIWRWARKLAGLGGGAGARKPVGGGHTQG</sequence>
<feature type="chain" id="PRO_5002939066" description="Secreted protein" evidence="1">
    <location>
        <begin position="28"/>
        <end position="101"/>
    </location>
</feature>
<accession>C4J6X1</accession>
<evidence type="ECO:0000256" key="1">
    <source>
        <dbReference type="SAM" id="SignalP"/>
    </source>
</evidence>